<reference evidence="1" key="2">
    <citation type="journal article" date="2015" name="Fish Shellfish Immunol.">
        <title>Early steps in the European eel (Anguilla anguilla)-Vibrio vulnificus interaction in the gills: Role of the RtxA13 toxin.</title>
        <authorList>
            <person name="Callol A."/>
            <person name="Pajuelo D."/>
            <person name="Ebbesson L."/>
            <person name="Teles M."/>
            <person name="MacKenzie S."/>
            <person name="Amaro C."/>
        </authorList>
    </citation>
    <scope>NUCLEOTIDE SEQUENCE</scope>
</reference>
<protein>
    <submittedName>
        <fullName evidence="1">Uncharacterized protein</fullName>
    </submittedName>
</protein>
<name>A0A0E9PRR8_ANGAN</name>
<dbReference type="EMBL" id="GBXM01101363">
    <property type="protein sequence ID" value="JAH07214.1"/>
    <property type="molecule type" value="Transcribed_RNA"/>
</dbReference>
<organism evidence="1">
    <name type="scientific">Anguilla anguilla</name>
    <name type="common">European freshwater eel</name>
    <name type="synonym">Muraena anguilla</name>
    <dbReference type="NCBI Taxonomy" id="7936"/>
    <lineage>
        <taxon>Eukaryota</taxon>
        <taxon>Metazoa</taxon>
        <taxon>Chordata</taxon>
        <taxon>Craniata</taxon>
        <taxon>Vertebrata</taxon>
        <taxon>Euteleostomi</taxon>
        <taxon>Actinopterygii</taxon>
        <taxon>Neopterygii</taxon>
        <taxon>Teleostei</taxon>
        <taxon>Anguilliformes</taxon>
        <taxon>Anguillidae</taxon>
        <taxon>Anguilla</taxon>
    </lineage>
</organism>
<sequence length="33" mass="3461">MNPGSTQLRRIPNLLSSLAAVLVNPSTPALEAE</sequence>
<reference evidence="1" key="1">
    <citation type="submission" date="2014-11" db="EMBL/GenBank/DDBJ databases">
        <authorList>
            <person name="Amaro Gonzalez C."/>
        </authorList>
    </citation>
    <scope>NUCLEOTIDE SEQUENCE</scope>
</reference>
<accession>A0A0E9PRR8</accession>
<proteinExistence type="predicted"/>
<dbReference type="AlphaFoldDB" id="A0A0E9PRR8"/>
<evidence type="ECO:0000313" key="1">
    <source>
        <dbReference type="EMBL" id="JAH07214.1"/>
    </source>
</evidence>